<keyword evidence="4" id="KW-1185">Reference proteome</keyword>
<evidence type="ECO:0000313" key="4">
    <source>
        <dbReference type="Proteomes" id="UP001497600"/>
    </source>
</evidence>
<evidence type="ECO:0000256" key="1">
    <source>
        <dbReference type="ARBA" id="ARBA00022801"/>
    </source>
</evidence>
<sequence>MISRSNLVRNTYRRKVAPTKLQFQTLFHSYATTMSKGSPYDAKIDSIEPLSNGKWIQTRKIKYTDPTGKPREWEMAVRTTRSETTNIDAVSIAAFLKYQDKPTEIVLTKQFRPPTEKVVVELPAGLIDPNESVESTAIRELHEETGYRGTFVKSSSSLIGVYSDPGLTNANMDLAVVDVDLSNPENQNPKAQLEDGEFIDVVTVPIDGLLDELHRLAKDEGCVVDARLYHFAVGIDVAKNYL</sequence>
<organism evidence="3 4">
    <name type="scientific">[Candida] anglica</name>
    <dbReference type="NCBI Taxonomy" id="148631"/>
    <lineage>
        <taxon>Eukaryota</taxon>
        <taxon>Fungi</taxon>
        <taxon>Dikarya</taxon>
        <taxon>Ascomycota</taxon>
        <taxon>Saccharomycotina</taxon>
        <taxon>Pichiomycetes</taxon>
        <taxon>Debaryomycetaceae</taxon>
        <taxon>Kurtzmaniella</taxon>
    </lineage>
</organism>
<dbReference type="PANTHER" id="PTHR11839">
    <property type="entry name" value="UDP/ADP-SUGAR PYROPHOSPHATASE"/>
    <property type="match status" value="1"/>
</dbReference>
<dbReference type="InterPro" id="IPR015797">
    <property type="entry name" value="NUDIX_hydrolase-like_dom_sf"/>
</dbReference>
<dbReference type="PROSITE" id="PS00893">
    <property type="entry name" value="NUDIX_BOX"/>
    <property type="match status" value="1"/>
</dbReference>
<dbReference type="InterPro" id="IPR000086">
    <property type="entry name" value="NUDIX_hydrolase_dom"/>
</dbReference>
<dbReference type="Gene3D" id="3.90.79.10">
    <property type="entry name" value="Nucleoside Triphosphate Pyrophosphohydrolase"/>
    <property type="match status" value="1"/>
</dbReference>
<dbReference type="PANTHER" id="PTHR11839:SF26">
    <property type="entry name" value="ADP-RIBOSE DIPHOSPHATASE"/>
    <property type="match status" value="1"/>
</dbReference>
<dbReference type="Pfam" id="PF00293">
    <property type="entry name" value="NUDIX"/>
    <property type="match status" value="1"/>
</dbReference>
<dbReference type="SUPFAM" id="SSF55811">
    <property type="entry name" value="Nudix"/>
    <property type="match status" value="1"/>
</dbReference>
<accession>A0ABP0E8E2</accession>
<reference evidence="3 4" key="1">
    <citation type="submission" date="2024-01" db="EMBL/GenBank/DDBJ databases">
        <authorList>
            <consortium name="Genoscope - CEA"/>
            <person name="William W."/>
        </authorList>
    </citation>
    <scope>NUCLEOTIDE SEQUENCE [LARGE SCALE GENOMIC DNA]</scope>
    <source>
        <strain evidence="3 4">29B2s-10</strain>
    </source>
</reference>
<feature type="domain" description="Nudix hydrolase" evidence="2">
    <location>
        <begin position="85"/>
        <end position="229"/>
    </location>
</feature>
<gene>
    <name evidence="3" type="ORF">CAAN4_A01684</name>
</gene>
<dbReference type="PROSITE" id="PS51462">
    <property type="entry name" value="NUDIX"/>
    <property type="match status" value="1"/>
</dbReference>
<dbReference type="EMBL" id="OZ004253">
    <property type="protein sequence ID" value="CAK7892153.1"/>
    <property type="molecule type" value="Genomic_DNA"/>
</dbReference>
<name>A0ABP0E8E2_9ASCO</name>
<keyword evidence="1" id="KW-0378">Hydrolase</keyword>
<dbReference type="InterPro" id="IPR020084">
    <property type="entry name" value="NUDIX_hydrolase_CS"/>
</dbReference>
<proteinExistence type="predicted"/>
<evidence type="ECO:0000259" key="2">
    <source>
        <dbReference type="PROSITE" id="PS51462"/>
    </source>
</evidence>
<dbReference type="CDD" id="cd18888">
    <property type="entry name" value="NUDIX_ADPRase_Nudt5"/>
    <property type="match status" value="1"/>
</dbReference>
<dbReference type="Proteomes" id="UP001497600">
    <property type="component" value="Chromosome A"/>
</dbReference>
<protein>
    <recommendedName>
        <fullName evidence="2">Nudix hydrolase domain-containing protein</fullName>
    </recommendedName>
</protein>
<evidence type="ECO:0000313" key="3">
    <source>
        <dbReference type="EMBL" id="CAK7892153.1"/>
    </source>
</evidence>